<evidence type="ECO:0000313" key="5">
    <source>
        <dbReference type="Proteomes" id="UP000199006"/>
    </source>
</evidence>
<proteinExistence type="inferred from homology"/>
<feature type="domain" description="Calcineurin-like phosphoesterase" evidence="3">
    <location>
        <begin position="1"/>
        <end position="161"/>
    </location>
</feature>
<evidence type="ECO:0000256" key="2">
    <source>
        <dbReference type="RuleBase" id="RU362039"/>
    </source>
</evidence>
<evidence type="ECO:0000313" key="4">
    <source>
        <dbReference type="EMBL" id="SFM15175.1"/>
    </source>
</evidence>
<dbReference type="SUPFAM" id="SSF56300">
    <property type="entry name" value="Metallo-dependent phosphatases"/>
    <property type="match status" value="1"/>
</dbReference>
<dbReference type="InterPro" id="IPR024654">
    <property type="entry name" value="Calcineurin-like_PHP_lpxH"/>
</dbReference>
<dbReference type="GO" id="GO:0046872">
    <property type="term" value="F:metal ion binding"/>
    <property type="evidence" value="ECO:0007669"/>
    <property type="project" value="UniProtKB-KW"/>
</dbReference>
<dbReference type="GO" id="GO:0016787">
    <property type="term" value="F:hydrolase activity"/>
    <property type="evidence" value="ECO:0007669"/>
    <property type="project" value="UniProtKB-UniRule"/>
</dbReference>
<organism evidence="4 5">
    <name type="scientific">Halanaerobium salsuginis</name>
    <dbReference type="NCBI Taxonomy" id="29563"/>
    <lineage>
        <taxon>Bacteria</taxon>
        <taxon>Bacillati</taxon>
        <taxon>Bacillota</taxon>
        <taxon>Clostridia</taxon>
        <taxon>Halanaerobiales</taxon>
        <taxon>Halanaerobiaceae</taxon>
        <taxon>Halanaerobium</taxon>
    </lineage>
</organism>
<dbReference type="PANTHER" id="PTHR11124">
    <property type="entry name" value="VACUOLAR SORTING PROTEIN VPS29"/>
    <property type="match status" value="1"/>
</dbReference>
<dbReference type="Gene3D" id="3.60.21.10">
    <property type="match status" value="1"/>
</dbReference>
<keyword evidence="5" id="KW-1185">Reference proteome</keyword>
<protein>
    <recommendedName>
        <fullName evidence="2">Phosphoesterase</fullName>
        <ecNumber evidence="2">3.1.4.-</ecNumber>
    </recommendedName>
</protein>
<dbReference type="Proteomes" id="UP000199006">
    <property type="component" value="Unassembled WGS sequence"/>
</dbReference>
<dbReference type="CDD" id="cd00841">
    <property type="entry name" value="MPP_YfcE"/>
    <property type="match status" value="1"/>
</dbReference>
<accession>A0A1I4NIK6</accession>
<dbReference type="InterPro" id="IPR029052">
    <property type="entry name" value="Metallo-depent_PP-like"/>
</dbReference>
<dbReference type="NCBIfam" id="TIGR00040">
    <property type="entry name" value="yfcE"/>
    <property type="match status" value="1"/>
</dbReference>
<dbReference type="STRING" id="29563.SAMN02983006_02911"/>
<dbReference type="EC" id="3.1.4.-" evidence="2"/>
<gene>
    <name evidence="4" type="ORF">SAMN02983006_02911</name>
</gene>
<dbReference type="EMBL" id="FOTI01000089">
    <property type="protein sequence ID" value="SFM15175.1"/>
    <property type="molecule type" value="Genomic_DNA"/>
</dbReference>
<evidence type="ECO:0000256" key="1">
    <source>
        <dbReference type="ARBA" id="ARBA00008950"/>
    </source>
</evidence>
<sequence>MNFIVMSDSHGSLTSWRQAEGYFDQADMILHAGDLLYHGARNPLPEGYDTKGLVELINKVDYNLLAVKGNVDALVDDWVLPYPLPEFTVVEDNGLRIVMYHGYQHDTDAKRAEFARRFGAQILIYGHTHVPQIKKESGIILLNPGSISLPKQTPKQATLASIKDGQITIFNLDDGQVIKSYQYL</sequence>
<dbReference type="InterPro" id="IPR041802">
    <property type="entry name" value="MPP_YfcE"/>
</dbReference>
<dbReference type="InterPro" id="IPR000979">
    <property type="entry name" value="Phosphodiesterase_MJ0936/Vps29"/>
</dbReference>
<reference evidence="4 5" key="1">
    <citation type="submission" date="2016-10" db="EMBL/GenBank/DDBJ databases">
        <authorList>
            <person name="de Groot N.N."/>
        </authorList>
    </citation>
    <scope>NUCLEOTIDE SEQUENCE [LARGE SCALE GENOMIC DNA]</scope>
    <source>
        <strain evidence="4 5">ATCC 51327</strain>
    </source>
</reference>
<comment type="cofactor">
    <cofactor evidence="2">
        <name>a divalent metal cation</name>
        <dbReference type="ChEBI" id="CHEBI:60240"/>
    </cofactor>
</comment>
<evidence type="ECO:0000259" key="3">
    <source>
        <dbReference type="Pfam" id="PF12850"/>
    </source>
</evidence>
<name>A0A1I4NIK6_9FIRM</name>
<dbReference type="RefSeq" id="WP_089862871.1">
    <property type="nucleotide sequence ID" value="NZ_FOTI01000089.1"/>
</dbReference>
<dbReference type="OrthoDB" id="9800565at2"/>
<keyword evidence="2" id="KW-0479">Metal-binding</keyword>
<comment type="similarity">
    <text evidence="1 2">Belongs to the metallophosphoesterase superfamily. YfcE family.</text>
</comment>
<dbReference type="AlphaFoldDB" id="A0A1I4NIK6"/>
<dbReference type="NCBIfam" id="NF006988">
    <property type="entry name" value="PRK09453.1"/>
    <property type="match status" value="1"/>
</dbReference>
<dbReference type="Pfam" id="PF12850">
    <property type="entry name" value="Metallophos_2"/>
    <property type="match status" value="1"/>
</dbReference>